<reference evidence="1" key="1">
    <citation type="submission" date="2018-10" db="EMBL/GenBank/DDBJ databases">
        <title>Hidden diversity of soil giant viruses.</title>
        <authorList>
            <person name="Schulz F."/>
            <person name="Alteio L."/>
            <person name="Goudeau D."/>
            <person name="Ryan E.M."/>
            <person name="Malmstrom R.R."/>
            <person name="Blanchard J."/>
            <person name="Woyke T."/>
        </authorList>
    </citation>
    <scope>NUCLEOTIDE SEQUENCE</scope>
    <source>
        <strain evidence="1">HYV1</strain>
    </source>
</reference>
<protein>
    <submittedName>
        <fullName evidence="1">Uncharacterized protein</fullName>
    </submittedName>
</protein>
<gene>
    <name evidence="1" type="ORF">Hyperionvirus16_12</name>
</gene>
<name>A0A3G5A9U0_9VIRU</name>
<evidence type="ECO:0000313" key="1">
    <source>
        <dbReference type="EMBL" id="AYV84037.1"/>
    </source>
</evidence>
<sequence>MEKKCICCNGATVGMDADASDRRDYCSVGCSVKHNSMLPLRVLTLEQELAMISAASEAESVALGLEMMAAWEAKGLAMPIAASQFIAKGTRAGRAGNWMGPDYKEFTMLGLAVWAEMEAQRGEEFLVSLELPPAVVGKLRIRKFCCIQCSAIRTLQLQVYIFPCSTLYASDGYYCNERCREAKEPKCVSCQDKTVWIDPKTRQAAAYCSLDCVKKHNGKLPETAPLTAAVDSEKFK</sequence>
<organism evidence="1">
    <name type="scientific">Hyperionvirus sp</name>
    <dbReference type="NCBI Taxonomy" id="2487770"/>
    <lineage>
        <taxon>Viruses</taxon>
        <taxon>Varidnaviria</taxon>
        <taxon>Bamfordvirae</taxon>
        <taxon>Nucleocytoviricota</taxon>
        <taxon>Megaviricetes</taxon>
        <taxon>Imitervirales</taxon>
        <taxon>Mimiviridae</taxon>
        <taxon>Klosneuvirinae</taxon>
    </lineage>
</organism>
<proteinExistence type="predicted"/>
<accession>A0A3G5A9U0</accession>
<dbReference type="EMBL" id="MK072398">
    <property type="protein sequence ID" value="AYV84037.1"/>
    <property type="molecule type" value="Genomic_DNA"/>
</dbReference>